<feature type="region of interest" description="Disordered" evidence="1">
    <location>
        <begin position="195"/>
        <end position="276"/>
    </location>
</feature>
<reference evidence="2 3" key="1">
    <citation type="journal article" date="2016" name="DNA Res.">
        <title>The draft genome of MD-2 pineapple using hybrid error correction of long reads.</title>
        <authorList>
            <person name="Redwan R.M."/>
            <person name="Saidin A."/>
            <person name="Kumar S.V."/>
        </authorList>
    </citation>
    <scope>NUCLEOTIDE SEQUENCE [LARGE SCALE GENOMIC DNA]</scope>
    <source>
        <strain evidence="3">cv. MD2</strain>
        <tissue evidence="2">Leaf</tissue>
    </source>
</reference>
<sequence>MAVHTWAETATKVVGARGLPRFLRLRICSESSTKVRRARSAAPLHWNFGEVVLEMTLVGDEKVLKMGNNKTFRACTSSTYDGQIGGQASEQLARDLVGEGVGEERCAVVLGRRRRRGGPTAGGGPGVDEEPEGAAVDGGVVGGQPEGGPAAGERRGLHGQRRRRELPRVQLRNEAAEGGGVVGGVGDEAGEVEIGGGLGLDEGDAGERGGAVDLDEAGGGDEGELAGEGVEAEEGGGEGGLEGVDEGREAREGEGLGEEEEALDRGEPDPHHVEDGELHGCVRRRGLGFGNGDAGDVGRQGRSARLVGGDAVPATADRERSCIHTCLDLAFTPPCLSHALNLSTSASASSLLIPNIAIRNAILSWCDRAGLPHPAPHSPDAALDLVRSLMPRGPRSVRTRRENSLVAAGEAKEARD</sequence>
<evidence type="ECO:0008006" key="4">
    <source>
        <dbReference type="Google" id="ProtNLM"/>
    </source>
</evidence>
<feature type="compositionally biased region" description="Acidic residues" evidence="1">
    <location>
        <begin position="213"/>
        <end position="236"/>
    </location>
</feature>
<feature type="compositionally biased region" description="Basic and acidic residues" evidence="1">
    <location>
        <begin position="263"/>
        <end position="276"/>
    </location>
</feature>
<dbReference type="Proteomes" id="UP000092600">
    <property type="component" value="Unassembled WGS sequence"/>
</dbReference>
<evidence type="ECO:0000256" key="1">
    <source>
        <dbReference type="SAM" id="MobiDB-lite"/>
    </source>
</evidence>
<dbReference type="EMBL" id="LSRQ01003110">
    <property type="protein sequence ID" value="OAY72423.1"/>
    <property type="molecule type" value="Genomic_DNA"/>
</dbReference>
<feature type="region of interest" description="Disordered" evidence="1">
    <location>
        <begin position="114"/>
        <end position="164"/>
    </location>
</feature>
<protein>
    <recommendedName>
        <fullName evidence="4">U-box domain-containing protein</fullName>
    </recommendedName>
</protein>
<evidence type="ECO:0000313" key="2">
    <source>
        <dbReference type="EMBL" id="OAY72423.1"/>
    </source>
</evidence>
<comment type="caution">
    <text evidence="2">The sequence shown here is derived from an EMBL/GenBank/DDBJ whole genome shotgun (WGS) entry which is preliminary data.</text>
</comment>
<feature type="compositionally biased region" description="Basic and acidic residues" evidence="1">
    <location>
        <begin position="245"/>
        <end position="254"/>
    </location>
</feature>
<dbReference type="AlphaFoldDB" id="A0A199V5Z5"/>
<proteinExistence type="predicted"/>
<feature type="compositionally biased region" description="Gly residues" evidence="1">
    <location>
        <begin position="139"/>
        <end position="150"/>
    </location>
</feature>
<accession>A0A199V5Z5</accession>
<feature type="region of interest" description="Disordered" evidence="1">
    <location>
        <begin position="392"/>
        <end position="416"/>
    </location>
</feature>
<evidence type="ECO:0000313" key="3">
    <source>
        <dbReference type="Proteomes" id="UP000092600"/>
    </source>
</evidence>
<name>A0A199V5Z5_ANACO</name>
<gene>
    <name evidence="2" type="ORF">ACMD2_03935</name>
</gene>
<organism evidence="2 3">
    <name type="scientific">Ananas comosus</name>
    <name type="common">Pineapple</name>
    <name type="synonym">Ananas ananas</name>
    <dbReference type="NCBI Taxonomy" id="4615"/>
    <lineage>
        <taxon>Eukaryota</taxon>
        <taxon>Viridiplantae</taxon>
        <taxon>Streptophyta</taxon>
        <taxon>Embryophyta</taxon>
        <taxon>Tracheophyta</taxon>
        <taxon>Spermatophyta</taxon>
        <taxon>Magnoliopsida</taxon>
        <taxon>Liliopsida</taxon>
        <taxon>Poales</taxon>
        <taxon>Bromeliaceae</taxon>
        <taxon>Bromelioideae</taxon>
        <taxon>Ananas</taxon>
    </lineage>
</organism>